<organism evidence="9">
    <name type="scientific">Candidatus Thiothrix putei</name>
    <dbReference type="NCBI Taxonomy" id="3080811"/>
    <lineage>
        <taxon>Bacteria</taxon>
        <taxon>Pseudomonadati</taxon>
        <taxon>Pseudomonadota</taxon>
        <taxon>Gammaproteobacteria</taxon>
        <taxon>Thiotrichales</taxon>
        <taxon>Thiotrichaceae</taxon>
        <taxon>Thiothrix</taxon>
    </lineage>
</organism>
<dbReference type="GO" id="GO:0000902">
    <property type="term" value="P:cell morphogenesis"/>
    <property type="evidence" value="ECO:0007669"/>
    <property type="project" value="InterPro"/>
</dbReference>
<proteinExistence type="inferred from homology"/>
<comment type="subunit">
    <text evidence="6">Interacts with MinD and FtsZ.</text>
</comment>
<feature type="domain" description="Septum formation inhibitor MinC N-terminal" evidence="8">
    <location>
        <begin position="6"/>
        <end position="78"/>
    </location>
</feature>
<dbReference type="PANTHER" id="PTHR34108">
    <property type="entry name" value="SEPTUM SITE-DETERMINING PROTEIN MINC"/>
    <property type="match status" value="1"/>
</dbReference>
<dbReference type="EMBL" id="CP124756">
    <property type="protein sequence ID" value="WGZ93171.1"/>
    <property type="molecule type" value="Genomic_DNA"/>
</dbReference>
<feature type="domain" description="Septum formation inhibitor MinC C-terminal" evidence="7">
    <location>
        <begin position="137"/>
        <end position="237"/>
    </location>
</feature>
<protein>
    <recommendedName>
        <fullName evidence="6">Probable septum site-determining protein MinC</fullName>
    </recommendedName>
</protein>
<keyword evidence="2 6" id="KW-0132">Cell division</keyword>
<gene>
    <name evidence="6 9" type="primary">minC</name>
    <name evidence="9" type="ORF">QJT81_15285</name>
</gene>
<evidence type="ECO:0000259" key="7">
    <source>
        <dbReference type="Pfam" id="PF03775"/>
    </source>
</evidence>
<dbReference type="Gene3D" id="2.160.20.70">
    <property type="match status" value="1"/>
</dbReference>
<evidence type="ECO:0000256" key="4">
    <source>
        <dbReference type="ARBA" id="ARBA00023306"/>
    </source>
</evidence>
<dbReference type="InterPro" id="IPR005526">
    <property type="entry name" value="Septum_form_inhib_MinC_C"/>
</dbReference>
<reference evidence="9" key="2">
    <citation type="submission" date="2023-04" db="EMBL/GenBank/DDBJ databases">
        <authorList>
            <person name="Beletskiy A.V."/>
            <person name="Mardanov A.V."/>
            <person name="Ravin N.V."/>
        </authorList>
    </citation>
    <scope>NUCLEOTIDE SEQUENCE</scope>
    <source>
        <strain evidence="9">GKL-02</strain>
    </source>
</reference>
<name>A0AA95H9L5_9GAMM</name>
<dbReference type="InterPro" id="IPR036145">
    <property type="entry name" value="MinC_C_sf"/>
</dbReference>
<evidence type="ECO:0000256" key="1">
    <source>
        <dbReference type="ARBA" id="ARBA00006291"/>
    </source>
</evidence>
<dbReference type="NCBIfam" id="TIGR01222">
    <property type="entry name" value="minC"/>
    <property type="match status" value="1"/>
</dbReference>
<dbReference type="InterPro" id="IPR016098">
    <property type="entry name" value="CAP/MinC_C"/>
</dbReference>
<comment type="similarity">
    <text evidence="1 6">Belongs to the MinC family.</text>
</comment>
<dbReference type="GO" id="GO:0000917">
    <property type="term" value="P:division septum assembly"/>
    <property type="evidence" value="ECO:0007669"/>
    <property type="project" value="UniProtKB-KW"/>
</dbReference>
<dbReference type="HAMAP" id="MF_00267">
    <property type="entry name" value="MinC"/>
    <property type="match status" value="1"/>
</dbReference>
<dbReference type="Proteomes" id="UP001301326">
    <property type="component" value="Chromosome"/>
</dbReference>
<evidence type="ECO:0000259" key="8">
    <source>
        <dbReference type="Pfam" id="PF05209"/>
    </source>
</evidence>
<reference evidence="9" key="1">
    <citation type="journal article" date="2023" name="Int. J. Mol. Sci.">
        <title>Metagenomics Revealed a New Genus 'Candidatus Thiocaldithrix dubininis' gen. nov., sp. nov. and a New Species 'Candidatus Thiothrix putei' sp. nov. in the Family Thiotrichaceae, Some Members of Which Have Traits of Both Na+- and H+-Motive Energetics.</title>
        <authorList>
            <person name="Ravin N.V."/>
            <person name="Muntyan M.S."/>
            <person name="Smolyakov D.D."/>
            <person name="Rudenko T.S."/>
            <person name="Beletsky A.V."/>
            <person name="Mardanov A.V."/>
            <person name="Grabovich M.Y."/>
        </authorList>
    </citation>
    <scope>NUCLEOTIDE SEQUENCE</scope>
    <source>
        <strain evidence="9">GKL-02</strain>
    </source>
</reference>
<evidence type="ECO:0000256" key="3">
    <source>
        <dbReference type="ARBA" id="ARBA00023210"/>
    </source>
</evidence>
<sequence>MSGELVEIKGEMTLLSVLRLASANLETIREKLQKKRDSLPQLFDNSPLLVDCSPLGEACVALDMAGLREMLLTLGFIPVGIRNIAEECVEKAMQAGWAVLRAGRATGAPSRPERSVEPEMVAIEPDITASTATSVKVVDRPLRSGQQVYFPEGSLVILQHTSAGSEILAGGSVHVYGSLRGRVLAGITGDTSARIFCQKLEAELVSIAGHYRLLDDMDTNLKGSPAMVWLDGEKLKITPIF</sequence>
<comment type="function">
    <text evidence="5 6">Cell division inhibitor that blocks the formation of polar Z ring septums. Rapidly oscillates between the poles of the cell to destabilize FtsZ filaments that have formed before they mature into polar Z rings. Prevents FtsZ polymerization.</text>
</comment>
<accession>A0AA95H9L5</accession>
<evidence type="ECO:0000256" key="2">
    <source>
        <dbReference type="ARBA" id="ARBA00022618"/>
    </source>
</evidence>
<dbReference type="SUPFAM" id="SSF63848">
    <property type="entry name" value="Cell-division inhibitor MinC, C-terminal domain"/>
    <property type="match status" value="1"/>
</dbReference>
<dbReference type="GO" id="GO:1901891">
    <property type="term" value="P:regulation of cell septum assembly"/>
    <property type="evidence" value="ECO:0007669"/>
    <property type="project" value="InterPro"/>
</dbReference>
<evidence type="ECO:0000256" key="6">
    <source>
        <dbReference type="HAMAP-Rule" id="MF_00267"/>
    </source>
</evidence>
<dbReference type="Pfam" id="PF05209">
    <property type="entry name" value="MinC_N"/>
    <property type="match status" value="1"/>
</dbReference>
<evidence type="ECO:0000256" key="5">
    <source>
        <dbReference type="ARBA" id="ARBA00025606"/>
    </source>
</evidence>
<keyword evidence="4 6" id="KW-0131">Cell cycle</keyword>
<evidence type="ECO:0000313" key="9">
    <source>
        <dbReference type="EMBL" id="WGZ93171.1"/>
    </source>
</evidence>
<dbReference type="Pfam" id="PF03775">
    <property type="entry name" value="MinC_C"/>
    <property type="match status" value="1"/>
</dbReference>
<dbReference type="InterPro" id="IPR013033">
    <property type="entry name" value="MinC"/>
</dbReference>
<dbReference type="KEGG" id="tput:QJT81_15285"/>
<dbReference type="PANTHER" id="PTHR34108:SF1">
    <property type="entry name" value="SEPTUM SITE-DETERMINING PROTEIN MINC"/>
    <property type="match status" value="1"/>
</dbReference>
<dbReference type="Gene3D" id="3.30.70.260">
    <property type="match status" value="1"/>
</dbReference>
<dbReference type="InterPro" id="IPR007874">
    <property type="entry name" value="MinC_N"/>
</dbReference>
<keyword evidence="3 6" id="KW-0717">Septation</keyword>
<dbReference type="AlphaFoldDB" id="A0AA95H9L5"/>
<dbReference type="GO" id="GO:0051302">
    <property type="term" value="P:regulation of cell division"/>
    <property type="evidence" value="ECO:0007669"/>
    <property type="project" value="InterPro"/>
</dbReference>